<dbReference type="InterPro" id="IPR014756">
    <property type="entry name" value="Ig_E-set"/>
</dbReference>
<evidence type="ECO:0000256" key="3">
    <source>
        <dbReference type="SAM" id="MobiDB-lite"/>
    </source>
</evidence>
<dbReference type="Pfam" id="PF02839">
    <property type="entry name" value="CBM_5_12"/>
    <property type="match status" value="1"/>
</dbReference>
<keyword evidence="7" id="KW-1185">Reference proteome</keyword>
<dbReference type="PANTHER" id="PTHR34823">
    <property type="entry name" value="GLCNAC-BINDING PROTEIN A"/>
    <property type="match status" value="1"/>
</dbReference>
<dbReference type="GO" id="GO:0004553">
    <property type="term" value="F:hydrolase activity, hydrolyzing O-glycosyl compounds"/>
    <property type="evidence" value="ECO:0007669"/>
    <property type="project" value="InterPro"/>
</dbReference>
<feature type="chain" id="PRO_5035166050" evidence="4">
    <location>
        <begin position="29"/>
        <end position="294"/>
    </location>
</feature>
<feature type="signal peptide" evidence="4">
    <location>
        <begin position="1"/>
        <end position="28"/>
    </location>
</feature>
<keyword evidence="1 4" id="KW-0732">Signal</keyword>
<organism evidence="6 7">
    <name type="scientific">Longispora fulva</name>
    <dbReference type="NCBI Taxonomy" id="619741"/>
    <lineage>
        <taxon>Bacteria</taxon>
        <taxon>Bacillati</taxon>
        <taxon>Actinomycetota</taxon>
        <taxon>Actinomycetes</taxon>
        <taxon>Micromonosporales</taxon>
        <taxon>Micromonosporaceae</taxon>
        <taxon>Longispora</taxon>
    </lineage>
</organism>
<dbReference type="AlphaFoldDB" id="A0A8J7GNW1"/>
<dbReference type="SMART" id="SM00495">
    <property type="entry name" value="ChtBD3"/>
    <property type="match status" value="1"/>
</dbReference>
<evidence type="ECO:0000313" key="7">
    <source>
        <dbReference type="Proteomes" id="UP000622552"/>
    </source>
</evidence>
<protein>
    <submittedName>
        <fullName evidence="6">Chitin-binding protein</fullName>
    </submittedName>
</protein>
<keyword evidence="2" id="KW-0378">Hydrolase</keyword>
<dbReference type="Pfam" id="PF03067">
    <property type="entry name" value="LPMO_10"/>
    <property type="match status" value="1"/>
</dbReference>
<dbReference type="Gene3D" id="2.10.10.20">
    <property type="entry name" value="Carbohydrate-binding module superfamily 5/12"/>
    <property type="match status" value="1"/>
</dbReference>
<dbReference type="InterPro" id="IPR004302">
    <property type="entry name" value="Cellulose/chitin-bd_N"/>
</dbReference>
<evidence type="ECO:0000313" key="6">
    <source>
        <dbReference type="EMBL" id="MBG6135118.1"/>
    </source>
</evidence>
<dbReference type="GO" id="GO:0005576">
    <property type="term" value="C:extracellular region"/>
    <property type="evidence" value="ECO:0007669"/>
    <property type="project" value="InterPro"/>
</dbReference>
<evidence type="ECO:0000256" key="1">
    <source>
        <dbReference type="ARBA" id="ARBA00022729"/>
    </source>
</evidence>
<dbReference type="SUPFAM" id="SSF81296">
    <property type="entry name" value="E set domains"/>
    <property type="match status" value="1"/>
</dbReference>
<dbReference type="GO" id="GO:0030246">
    <property type="term" value="F:carbohydrate binding"/>
    <property type="evidence" value="ECO:0007669"/>
    <property type="project" value="InterPro"/>
</dbReference>
<feature type="region of interest" description="Disordered" evidence="3">
    <location>
        <begin position="208"/>
        <end position="256"/>
    </location>
</feature>
<dbReference type="EMBL" id="JADOUF010000001">
    <property type="protein sequence ID" value="MBG6135118.1"/>
    <property type="molecule type" value="Genomic_DNA"/>
</dbReference>
<reference evidence="6" key="1">
    <citation type="submission" date="2020-11" db="EMBL/GenBank/DDBJ databases">
        <title>Sequencing the genomes of 1000 actinobacteria strains.</title>
        <authorList>
            <person name="Klenk H.-P."/>
        </authorList>
    </citation>
    <scope>NUCLEOTIDE SEQUENCE</scope>
    <source>
        <strain evidence="6">DSM 45356</strain>
    </source>
</reference>
<dbReference type="GO" id="GO:0005975">
    <property type="term" value="P:carbohydrate metabolic process"/>
    <property type="evidence" value="ECO:0007669"/>
    <property type="project" value="InterPro"/>
</dbReference>
<dbReference type="SUPFAM" id="SSF51055">
    <property type="entry name" value="Carbohydrate binding domain"/>
    <property type="match status" value="1"/>
</dbReference>
<comment type="caution">
    <text evidence="6">The sequence shown here is derived from an EMBL/GenBank/DDBJ whole genome shotgun (WGS) entry which is preliminary data.</text>
</comment>
<dbReference type="CDD" id="cd12214">
    <property type="entry name" value="ChiA1_BD"/>
    <property type="match status" value="1"/>
</dbReference>
<gene>
    <name evidence="6" type="ORF">IW245_001312</name>
</gene>
<accession>A0A8J7GNW1</accession>
<evidence type="ECO:0000259" key="5">
    <source>
        <dbReference type="SMART" id="SM00495"/>
    </source>
</evidence>
<feature type="domain" description="Chitin-binding type-3" evidence="5">
    <location>
        <begin position="248"/>
        <end position="294"/>
    </location>
</feature>
<dbReference type="PANTHER" id="PTHR34823:SF1">
    <property type="entry name" value="CHITIN-BINDING TYPE-4 DOMAIN-CONTAINING PROTEIN"/>
    <property type="match status" value="1"/>
</dbReference>
<sequence>MRRRHAITLSLAAALVAATLLPGGVAEAHGTMSDPASRVYTCKNEGPENPTSAACKAAVAAGGTQAFYDWNEVSLIDAGGRHRELIPDGKLCSAGREKYRGLDLARDDWPAKQISAGNLTVTYHATAPHAGSNFEFYITRDGWNPTMPLKWSDLVLLKTFTNVNPTTFTSWTLPIPPRTGRALIYSIWQRVQYSNEAFYTCSDVDFGGGGPSPSPSPSPTASPKPTPTPTPSASPSPSPTASPTAQPGGTWKAGTAYKTGDRVTYNGVSYTCRQPHTAIVGWEPPNVPALWLAV</sequence>
<evidence type="ECO:0000256" key="4">
    <source>
        <dbReference type="SAM" id="SignalP"/>
    </source>
</evidence>
<dbReference type="Proteomes" id="UP000622552">
    <property type="component" value="Unassembled WGS sequence"/>
</dbReference>
<dbReference type="InterPro" id="IPR036573">
    <property type="entry name" value="CBM_sf_5/12"/>
</dbReference>
<evidence type="ECO:0000256" key="2">
    <source>
        <dbReference type="ARBA" id="ARBA00022801"/>
    </source>
</evidence>
<proteinExistence type="predicted"/>
<dbReference type="CDD" id="cd21177">
    <property type="entry name" value="LPMO_AA10"/>
    <property type="match status" value="1"/>
</dbReference>
<dbReference type="InterPro" id="IPR003610">
    <property type="entry name" value="CBM5/12"/>
</dbReference>
<feature type="compositionally biased region" description="Pro residues" evidence="3">
    <location>
        <begin position="212"/>
        <end position="240"/>
    </location>
</feature>
<dbReference type="RefSeq" id="WP_197002272.1">
    <property type="nucleotide sequence ID" value="NZ_BONS01000003.1"/>
</dbReference>
<dbReference type="InterPro" id="IPR051024">
    <property type="entry name" value="GlcNAc_Chitin_IntDeg"/>
</dbReference>
<dbReference type="Gene3D" id="2.70.50.50">
    <property type="entry name" value="chitin-binding protein cbp21"/>
    <property type="match status" value="1"/>
</dbReference>
<name>A0A8J7GNW1_9ACTN</name>